<evidence type="ECO:0000256" key="2">
    <source>
        <dbReference type="ARBA" id="ARBA00009289"/>
    </source>
</evidence>
<dbReference type="InterPro" id="IPR007653">
    <property type="entry name" value="SPC3"/>
</dbReference>
<name>A0A0M9VQJ5_9BASI</name>
<keyword evidence="7 9" id="KW-0472">Membrane</keyword>
<dbReference type="PIRSF" id="PIRSF016089">
    <property type="entry name" value="SPC22"/>
    <property type="match status" value="1"/>
</dbReference>
<comment type="similarity">
    <text evidence="2 9">Belongs to the SPCS3 family.</text>
</comment>
<comment type="subcellular location">
    <subcellularLocation>
        <location evidence="1">Endoplasmic reticulum membrane</location>
        <topology evidence="1">Single-pass type II membrane protein</topology>
    </subcellularLocation>
</comment>
<evidence type="ECO:0000256" key="7">
    <source>
        <dbReference type="ARBA" id="ARBA00023136"/>
    </source>
</evidence>
<keyword evidence="11" id="KW-1185">Reference proteome</keyword>
<dbReference type="EMBL" id="LGAV01000002">
    <property type="protein sequence ID" value="KOS15613.1"/>
    <property type="molecule type" value="Genomic_DNA"/>
</dbReference>
<dbReference type="STRING" id="77020.A0A0M9VQJ5"/>
<dbReference type="GO" id="GO:0005787">
    <property type="term" value="C:signal peptidase complex"/>
    <property type="evidence" value="ECO:0007669"/>
    <property type="project" value="UniProtKB-UniRule"/>
</dbReference>
<dbReference type="GO" id="GO:0006465">
    <property type="term" value="P:signal peptide processing"/>
    <property type="evidence" value="ECO:0007669"/>
    <property type="project" value="UniProtKB-UniRule"/>
</dbReference>
<evidence type="ECO:0000256" key="3">
    <source>
        <dbReference type="ARBA" id="ARBA00022692"/>
    </source>
</evidence>
<accession>A0A0M9VQJ5</accession>
<dbReference type="GeneID" id="28728767"/>
<dbReference type="VEuPathDB" id="FungiDB:Malapachy_2402"/>
<keyword evidence="5" id="KW-0735">Signal-anchor</keyword>
<dbReference type="GO" id="GO:0045047">
    <property type="term" value="P:protein targeting to ER"/>
    <property type="evidence" value="ECO:0007669"/>
    <property type="project" value="TreeGrafter"/>
</dbReference>
<evidence type="ECO:0000256" key="1">
    <source>
        <dbReference type="ARBA" id="ARBA00004648"/>
    </source>
</evidence>
<dbReference type="AlphaFoldDB" id="A0A0M9VQJ5"/>
<sequence length="186" mass="21457">MYSLYQRANLISAFALSVLSVVLALVALTGLQVERPVFSIDVKDVDIVYGRARYHADRRIQSYLETTFDLDMDLEPLFNWNTKQVFLSLTASYKSPKRGTNDVVIWDKIVRPTDQTSMILHDVHHKYGLREYTKSFANITSMDFRLEYNVMPYVGFLQRGVTLRSAPITFEESPTLKSSKVKLMPY</sequence>
<dbReference type="RefSeq" id="XP_017993245.1">
    <property type="nucleotide sequence ID" value="XM_018136892.1"/>
</dbReference>
<evidence type="ECO:0000256" key="6">
    <source>
        <dbReference type="ARBA" id="ARBA00022989"/>
    </source>
</evidence>
<comment type="function">
    <text evidence="8">Essential component of the signal peptidase complex (SPC) which catalyzes the cleavage of N-terminal signal sequences from nascent proteins as they are translocated into the lumen of the endoplasmic reticulum. Essential for the SPC catalytic activity, possibly by stabilizing and positioning the active center of the complex close to the lumenal surface. Essential for viability.</text>
</comment>
<evidence type="ECO:0000256" key="5">
    <source>
        <dbReference type="ARBA" id="ARBA00022968"/>
    </source>
</evidence>
<organism evidence="10 11">
    <name type="scientific">Malassezia pachydermatis</name>
    <dbReference type="NCBI Taxonomy" id="77020"/>
    <lineage>
        <taxon>Eukaryota</taxon>
        <taxon>Fungi</taxon>
        <taxon>Dikarya</taxon>
        <taxon>Basidiomycota</taxon>
        <taxon>Ustilaginomycotina</taxon>
        <taxon>Malasseziomycetes</taxon>
        <taxon>Malasseziales</taxon>
        <taxon>Malasseziaceae</taxon>
        <taxon>Malassezia</taxon>
    </lineage>
</organism>
<keyword evidence="6" id="KW-1133">Transmembrane helix</keyword>
<proteinExistence type="inferred from homology"/>
<keyword evidence="3" id="KW-0812">Transmembrane</keyword>
<dbReference type="OrthoDB" id="10261524at2759"/>
<gene>
    <name evidence="10" type="ORF">Malapachy_2402</name>
</gene>
<comment type="caution">
    <text evidence="10">The sequence shown here is derived from an EMBL/GenBank/DDBJ whole genome shotgun (WGS) entry which is preliminary data.</text>
</comment>
<evidence type="ECO:0000313" key="11">
    <source>
        <dbReference type="Proteomes" id="UP000037751"/>
    </source>
</evidence>
<reference evidence="10 11" key="1">
    <citation type="submission" date="2015-07" db="EMBL/GenBank/DDBJ databases">
        <title>Draft Genome Sequence of Malassezia furfur CBS1878 and Malassezia pachydermatis CBS1879.</title>
        <authorList>
            <person name="Triana S."/>
            <person name="Ohm R."/>
            <person name="Gonzalez A."/>
            <person name="DeCock H."/>
            <person name="Restrepo S."/>
            <person name="Celis A."/>
        </authorList>
    </citation>
    <scope>NUCLEOTIDE SEQUENCE [LARGE SCALE GENOMIC DNA]</scope>
    <source>
        <strain evidence="10 11">CBS 1879</strain>
    </source>
</reference>
<evidence type="ECO:0000256" key="9">
    <source>
        <dbReference type="PIRNR" id="PIRNR016089"/>
    </source>
</evidence>
<evidence type="ECO:0000313" key="10">
    <source>
        <dbReference type="EMBL" id="KOS15613.1"/>
    </source>
</evidence>
<evidence type="ECO:0000256" key="4">
    <source>
        <dbReference type="ARBA" id="ARBA00022824"/>
    </source>
</evidence>
<keyword evidence="4 9" id="KW-0256">Endoplasmic reticulum</keyword>
<protein>
    <recommendedName>
        <fullName evidence="9">Signal peptidase subunit 3</fullName>
    </recommendedName>
</protein>
<dbReference type="PANTHER" id="PTHR12804">
    <property type="entry name" value="MICROSOMAL SIGNAL PEPTIDASE 23 KD SUBUNIT SPC22/23"/>
    <property type="match status" value="1"/>
</dbReference>
<evidence type="ECO:0000256" key="8">
    <source>
        <dbReference type="ARBA" id="ARBA00045670"/>
    </source>
</evidence>
<dbReference type="PANTHER" id="PTHR12804:SF0">
    <property type="entry name" value="SIGNAL PEPTIDASE COMPLEX SUBUNIT 3"/>
    <property type="match status" value="1"/>
</dbReference>
<dbReference type="Proteomes" id="UP000037751">
    <property type="component" value="Unassembled WGS sequence"/>
</dbReference>
<dbReference type="Pfam" id="PF04573">
    <property type="entry name" value="SPC22"/>
    <property type="match status" value="1"/>
</dbReference>